<keyword evidence="1" id="KW-0472">Membrane</keyword>
<evidence type="ECO:0000256" key="1">
    <source>
        <dbReference type="SAM" id="Phobius"/>
    </source>
</evidence>
<organism evidence="2 3">
    <name type="scientific">Bacillus rhizoplanae</name>
    <dbReference type="NCBI Taxonomy" id="2880966"/>
    <lineage>
        <taxon>Bacteria</taxon>
        <taxon>Bacillati</taxon>
        <taxon>Bacillota</taxon>
        <taxon>Bacilli</taxon>
        <taxon>Bacillales</taxon>
        <taxon>Bacillaceae</taxon>
        <taxon>Bacillus</taxon>
    </lineage>
</organism>
<keyword evidence="3" id="KW-1185">Reference proteome</keyword>
<proteinExistence type="predicted"/>
<dbReference type="EMBL" id="CAKJTI010000011">
    <property type="protein sequence ID" value="CAG9613334.1"/>
    <property type="molecule type" value="Genomic_DNA"/>
</dbReference>
<gene>
    <name evidence="2" type="ORF">BACCIP111899_02549</name>
</gene>
<name>A0ABM8YC68_9BACI</name>
<dbReference type="RefSeq" id="WP_230575415.1">
    <property type="nucleotide sequence ID" value="NZ_CAKJTI010000011.1"/>
</dbReference>
<keyword evidence="1" id="KW-1133">Transmembrane helix</keyword>
<evidence type="ECO:0000313" key="2">
    <source>
        <dbReference type="EMBL" id="CAG9613334.1"/>
    </source>
</evidence>
<sequence length="100" mass="11479">MEINWIQLLFWPFMIASIIFSLFGIYFRKSSPLMISAVLIIPLSLYLVGSPLFSVWGLILPFLYVGAAQSIKKQKVWLSILFSIPVYFLIGWLGYTVLTQ</sequence>
<dbReference type="Proteomes" id="UP000789423">
    <property type="component" value="Unassembled WGS sequence"/>
</dbReference>
<feature type="transmembrane region" description="Helical" evidence="1">
    <location>
        <begin position="39"/>
        <end position="64"/>
    </location>
</feature>
<reference evidence="2 3" key="1">
    <citation type="submission" date="2021-10" db="EMBL/GenBank/DDBJ databases">
        <authorList>
            <person name="Criscuolo A."/>
        </authorList>
    </citation>
    <scope>NUCLEOTIDE SEQUENCE [LARGE SCALE GENOMIC DNA]</scope>
    <source>
        <strain evidence="3">CIP 111899</strain>
    </source>
</reference>
<keyword evidence="1" id="KW-0812">Transmembrane</keyword>
<protein>
    <submittedName>
        <fullName evidence="2">Uncharacterized protein</fullName>
    </submittedName>
</protein>
<accession>A0ABM8YC68</accession>
<comment type="caution">
    <text evidence="2">The sequence shown here is derived from an EMBL/GenBank/DDBJ whole genome shotgun (WGS) entry which is preliminary data.</text>
</comment>
<evidence type="ECO:0000313" key="3">
    <source>
        <dbReference type="Proteomes" id="UP000789423"/>
    </source>
</evidence>
<feature type="transmembrane region" description="Helical" evidence="1">
    <location>
        <begin position="6"/>
        <end position="27"/>
    </location>
</feature>
<feature type="transmembrane region" description="Helical" evidence="1">
    <location>
        <begin position="76"/>
        <end position="98"/>
    </location>
</feature>